<evidence type="ECO:0000313" key="3">
    <source>
        <dbReference type="Proteomes" id="UP000322667"/>
    </source>
</evidence>
<gene>
    <name evidence="2" type="ORF">ES332_D04G111400v1</name>
</gene>
<dbReference type="AlphaFoldDB" id="A0A5D2LCQ3"/>
<keyword evidence="3" id="KW-1185">Reference proteome</keyword>
<evidence type="ECO:0000256" key="1">
    <source>
        <dbReference type="SAM" id="Phobius"/>
    </source>
</evidence>
<proteinExistence type="predicted"/>
<organism evidence="2 3">
    <name type="scientific">Gossypium tomentosum</name>
    <name type="common">Hawaiian cotton</name>
    <name type="synonym">Gossypium sandvicense</name>
    <dbReference type="NCBI Taxonomy" id="34277"/>
    <lineage>
        <taxon>Eukaryota</taxon>
        <taxon>Viridiplantae</taxon>
        <taxon>Streptophyta</taxon>
        <taxon>Embryophyta</taxon>
        <taxon>Tracheophyta</taxon>
        <taxon>Spermatophyta</taxon>
        <taxon>Magnoliopsida</taxon>
        <taxon>eudicotyledons</taxon>
        <taxon>Gunneridae</taxon>
        <taxon>Pentapetalae</taxon>
        <taxon>rosids</taxon>
        <taxon>malvids</taxon>
        <taxon>Malvales</taxon>
        <taxon>Malvaceae</taxon>
        <taxon>Malvoideae</taxon>
        <taxon>Gossypium</taxon>
    </lineage>
</organism>
<evidence type="ECO:0000313" key="2">
    <source>
        <dbReference type="EMBL" id="TYH76800.1"/>
    </source>
</evidence>
<protein>
    <submittedName>
        <fullName evidence="2">Uncharacterized protein</fullName>
    </submittedName>
</protein>
<reference evidence="2 3" key="1">
    <citation type="submission" date="2019-07" db="EMBL/GenBank/DDBJ databases">
        <title>WGS assembly of Gossypium tomentosum.</title>
        <authorList>
            <person name="Chen Z.J."/>
            <person name="Sreedasyam A."/>
            <person name="Ando A."/>
            <person name="Song Q."/>
            <person name="De L."/>
            <person name="Hulse-Kemp A."/>
            <person name="Ding M."/>
            <person name="Ye W."/>
            <person name="Kirkbride R."/>
            <person name="Jenkins J."/>
            <person name="Plott C."/>
            <person name="Lovell J."/>
            <person name="Lin Y.-M."/>
            <person name="Vaughn R."/>
            <person name="Liu B."/>
            <person name="Li W."/>
            <person name="Simpson S."/>
            <person name="Scheffler B."/>
            <person name="Saski C."/>
            <person name="Grover C."/>
            <person name="Hu G."/>
            <person name="Conover J."/>
            <person name="Carlson J."/>
            <person name="Shu S."/>
            <person name="Boston L."/>
            <person name="Williams M."/>
            <person name="Peterson D."/>
            <person name="Mcgee K."/>
            <person name="Jones D."/>
            <person name="Wendel J."/>
            <person name="Stelly D."/>
            <person name="Grimwood J."/>
            <person name="Schmutz J."/>
        </authorList>
    </citation>
    <scope>NUCLEOTIDE SEQUENCE [LARGE SCALE GENOMIC DNA]</scope>
    <source>
        <strain evidence="2">7179.01</strain>
    </source>
</reference>
<name>A0A5D2LCQ3_GOSTO</name>
<feature type="transmembrane region" description="Helical" evidence="1">
    <location>
        <begin position="44"/>
        <end position="62"/>
    </location>
</feature>
<dbReference type="EMBL" id="CM017626">
    <property type="protein sequence ID" value="TYH76800.1"/>
    <property type="molecule type" value="Genomic_DNA"/>
</dbReference>
<accession>A0A5D2LCQ3</accession>
<keyword evidence="1" id="KW-0812">Transmembrane</keyword>
<keyword evidence="1" id="KW-0472">Membrane</keyword>
<dbReference type="Proteomes" id="UP000322667">
    <property type="component" value="Chromosome D04"/>
</dbReference>
<keyword evidence="1" id="KW-1133">Transmembrane helix</keyword>
<sequence>MGEVVSTIPTSKRHFFELFFCSKHPKGLSFYHLLPSPWRWRKGFSFHFFYSSCFFFWIPLQLRCKI</sequence>